<keyword evidence="2" id="KW-1185">Reference proteome</keyword>
<reference evidence="1 2" key="1">
    <citation type="submission" date="2019-03" db="EMBL/GenBank/DDBJ databases">
        <title>Genomics of glacier-inhabiting Cryobacterium strains.</title>
        <authorList>
            <person name="Liu Q."/>
            <person name="Xin Y.-H."/>
        </authorList>
    </citation>
    <scope>NUCLEOTIDE SEQUENCE [LARGE SCALE GENOMIC DNA]</scope>
    <source>
        <strain evidence="1 2">Hh15</strain>
    </source>
</reference>
<dbReference type="Proteomes" id="UP000297654">
    <property type="component" value="Unassembled WGS sequence"/>
</dbReference>
<dbReference type="AlphaFoldDB" id="A0A5F0D0X9"/>
<organism evidence="1 2">
    <name type="scientific">Cryobacterium luteum</name>
    <dbReference type="NCBI Taxonomy" id="1424661"/>
    <lineage>
        <taxon>Bacteria</taxon>
        <taxon>Bacillati</taxon>
        <taxon>Actinomycetota</taxon>
        <taxon>Actinomycetes</taxon>
        <taxon>Micrococcales</taxon>
        <taxon>Microbacteriaceae</taxon>
        <taxon>Cryobacterium</taxon>
    </lineage>
</organism>
<evidence type="ECO:0000313" key="1">
    <source>
        <dbReference type="EMBL" id="TFB85516.1"/>
    </source>
</evidence>
<accession>A0A5F0D0X9</accession>
<sequence length="235" mass="26502">MGEFQMGFRDSISMRQLVAWYASHSKSLTYSFVDAKPSPLLILSTGAYYQIFIYVKDHQFVLAMDDKDPGSIPAQQILGGVGTPPETLMDHAIDTLHWFVKRQRSAGASARADWYEGVLKHLVVTLGRGNTKFGTQLELDGFERAINESLSEPELFMARLGETAQAFLQRGDMDNAVRARYWAGRAAELATSRGDTRFLDYVVANYELALDVLEEGAHSEFESDIRQRLIRLRSR</sequence>
<name>A0A5F0D0X9_9MICO</name>
<evidence type="ECO:0000313" key="2">
    <source>
        <dbReference type="Proteomes" id="UP000297654"/>
    </source>
</evidence>
<gene>
    <name evidence="1" type="ORF">E3O10_15410</name>
</gene>
<comment type="caution">
    <text evidence="1">The sequence shown here is derived from an EMBL/GenBank/DDBJ whole genome shotgun (WGS) entry which is preliminary data.</text>
</comment>
<proteinExistence type="predicted"/>
<dbReference type="RefSeq" id="WP_092109103.1">
    <property type="nucleotide sequence ID" value="NZ_FOCN01000005.1"/>
</dbReference>
<dbReference type="EMBL" id="SOFF01000041">
    <property type="protein sequence ID" value="TFB85516.1"/>
    <property type="molecule type" value="Genomic_DNA"/>
</dbReference>
<protein>
    <submittedName>
        <fullName evidence="1">Uncharacterized protein</fullName>
    </submittedName>
</protein>